<dbReference type="InterPro" id="IPR015525">
    <property type="entry name" value="BRCA2"/>
</dbReference>
<dbReference type="Pfam" id="PF09103">
    <property type="entry name" value="BRCA-2_OB1"/>
    <property type="match status" value="1"/>
</dbReference>
<reference evidence="4 5" key="1">
    <citation type="submission" date="2020-07" db="EMBL/GenBank/DDBJ databases">
        <title>Comparative genomics of pyrophilous fungi reveals a link between fire events and developmental genes.</title>
        <authorList>
            <consortium name="DOE Joint Genome Institute"/>
            <person name="Steindorff A.S."/>
            <person name="Carver A."/>
            <person name="Calhoun S."/>
            <person name="Stillman K."/>
            <person name="Liu H."/>
            <person name="Lipzen A."/>
            <person name="Pangilinan J."/>
            <person name="Labutti K."/>
            <person name="Bruns T.D."/>
            <person name="Grigoriev I.V."/>
        </authorList>
    </citation>
    <scope>NUCLEOTIDE SEQUENCE [LARGE SCALE GENOMIC DNA]</scope>
    <source>
        <strain evidence="4 5">CBS 144469</strain>
    </source>
</reference>
<dbReference type="PANTHER" id="PTHR11289">
    <property type="entry name" value="BREAST CANCER TYPE 2 SUSCEPTIBILITY PROTEIN BRCA2"/>
    <property type="match status" value="1"/>
</dbReference>
<feature type="compositionally biased region" description="Polar residues" evidence="1">
    <location>
        <begin position="1"/>
        <end position="12"/>
    </location>
</feature>
<dbReference type="InterPro" id="IPR012340">
    <property type="entry name" value="NA-bd_OB-fold"/>
</dbReference>
<dbReference type="GO" id="GO:0000724">
    <property type="term" value="P:double-strand break repair via homologous recombination"/>
    <property type="evidence" value="ECO:0007669"/>
    <property type="project" value="InterPro"/>
</dbReference>
<feature type="region of interest" description="Disordered" evidence="1">
    <location>
        <begin position="1"/>
        <end position="89"/>
    </location>
</feature>
<evidence type="ECO:0008006" key="6">
    <source>
        <dbReference type="Google" id="ProtNLM"/>
    </source>
</evidence>
<dbReference type="AlphaFoldDB" id="A0A8H6IL73"/>
<feature type="domain" description="BRCA2 OB1" evidence="2">
    <location>
        <begin position="543"/>
        <end position="652"/>
    </location>
</feature>
<dbReference type="InterPro" id="IPR036315">
    <property type="entry name" value="BRCA2_hlx_sf"/>
</dbReference>
<dbReference type="EMBL" id="JACGCI010000001">
    <property type="protein sequence ID" value="KAF6766722.1"/>
    <property type="molecule type" value="Genomic_DNA"/>
</dbReference>
<feature type="region of interest" description="Disordered" evidence="1">
    <location>
        <begin position="367"/>
        <end position="419"/>
    </location>
</feature>
<dbReference type="CDD" id="cd04493">
    <property type="entry name" value="BRCA2DBD_OB1"/>
    <property type="match status" value="1"/>
</dbReference>
<feature type="compositionally biased region" description="Polar residues" evidence="1">
    <location>
        <begin position="108"/>
        <end position="122"/>
    </location>
</feature>
<dbReference type="SUPFAM" id="SSF81872">
    <property type="entry name" value="BRCA2 helical domain"/>
    <property type="match status" value="1"/>
</dbReference>
<sequence>MLQHARSPSSSPIRKRQRLSSPTYDEQVGDLSQDYLEAFDQIEFSLSQAPHNPERSLQSKSTQGPSADPESPFFVNPAHIPAPSATTSKADYSASFKLASALRKSSPETENAPSNDWLKTSATSTRHPLPLFRSAKVVDEAIISKDTPPSPDKENVGILRPSAAALAAARAKALLWEAEMEDDLGPPNDVEAPSAIVIPSSTKLLTPLRSVNPMPPPTSTPLQPLSRNGFKAAGMGSQPRPFRPPAFKAPSSVLASSSRIPIYTNSQPTSRIPLPTQSNSRIPVPTNSQQTPQTPGPGGFRTPARTNQPMLKQTPKLPSSTPGRSIGLSRKNPSTFASPFKSPLVSTQGGARPQPVSLLRTQLQNRVYPPAGRPTPSPSIRQSSLKPTLPPSRMQSLLPVEPPAASTARTLESSGLRPQRHSKEELVKLGLNVQELSQVKLPTALHYCFYSFDSATPIATEEGEPLLLNAAAAYHELIKQGCKLATESWVNNHWCLILWKLAGMAALDPTSEQSVDTKRWCWKEVMRQLRKRYDVELNGAKRPILRKVVCMDSPSTLPMVLCVSAILEGEGGHPMLEVTDGWYRIKAQIDAPLARAIQKGAIREGRKLVVSGARLNSEKKDPQEILEAYDSVTLRISGNSSSLAPWHMKLGALHERYISTLHSLTHDGGSISCLDVVITKIHPLAFMEFVEENGKTTYVGPRNEAEESKEADMWEKRREKEASKLREVHEKRMSLYMDYLARLEAKAEKSRALTDDDSMPNYIDSYYDDLEEHGPALKRIASISSLDARWLAEMVRQNLEGEHERISAEIEKELADICPRRNVRNFQVFVVKDARTDKRTSHRVANLTVWDANKMDMSEGSTSGTFAVGQRFLVSNLNPTHTNSWMGNEPGAEIFMSTRKDSQWVKRRI</sequence>
<organism evidence="4 5">
    <name type="scientific">Ephemerocybe angulata</name>
    <dbReference type="NCBI Taxonomy" id="980116"/>
    <lineage>
        <taxon>Eukaryota</taxon>
        <taxon>Fungi</taxon>
        <taxon>Dikarya</taxon>
        <taxon>Basidiomycota</taxon>
        <taxon>Agaricomycotina</taxon>
        <taxon>Agaricomycetes</taxon>
        <taxon>Agaricomycetidae</taxon>
        <taxon>Agaricales</taxon>
        <taxon>Agaricineae</taxon>
        <taxon>Psathyrellaceae</taxon>
        <taxon>Ephemerocybe</taxon>
    </lineage>
</organism>
<proteinExistence type="predicted"/>
<feature type="region of interest" description="Disordered" evidence="1">
    <location>
        <begin position="207"/>
        <end position="353"/>
    </location>
</feature>
<dbReference type="Gene3D" id="2.40.50.140">
    <property type="entry name" value="Nucleic acid-binding proteins"/>
    <property type="match status" value="3"/>
</dbReference>
<evidence type="ECO:0000313" key="5">
    <source>
        <dbReference type="Proteomes" id="UP000521943"/>
    </source>
</evidence>
<dbReference type="InterPro" id="IPR015187">
    <property type="entry name" value="BRCA2_OB_1"/>
</dbReference>
<dbReference type="SUPFAM" id="SSF50249">
    <property type="entry name" value="Nucleic acid-binding proteins"/>
    <property type="match status" value="2"/>
</dbReference>
<evidence type="ECO:0000259" key="2">
    <source>
        <dbReference type="Pfam" id="PF09103"/>
    </source>
</evidence>
<dbReference type="InterPro" id="IPR015252">
    <property type="entry name" value="BRCA2_hlx"/>
</dbReference>
<dbReference type="Pfam" id="PF09169">
    <property type="entry name" value="BRCA-2_helical"/>
    <property type="match status" value="1"/>
</dbReference>
<dbReference type="OrthoDB" id="21095at2759"/>
<feature type="compositionally biased region" description="Polar residues" evidence="1">
    <location>
        <begin position="253"/>
        <end position="293"/>
    </location>
</feature>
<comment type="caution">
    <text evidence="4">The sequence shown here is derived from an EMBL/GenBank/DDBJ whole genome shotgun (WGS) entry which is preliminary data.</text>
</comment>
<evidence type="ECO:0000256" key="1">
    <source>
        <dbReference type="SAM" id="MobiDB-lite"/>
    </source>
</evidence>
<feature type="compositionally biased region" description="Polar residues" evidence="1">
    <location>
        <begin position="44"/>
        <end position="65"/>
    </location>
</feature>
<feature type="domain" description="Breast cancer type 2 susceptibility protein helical" evidence="3">
    <location>
        <begin position="483"/>
        <end position="538"/>
    </location>
</feature>
<dbReference type="PANTHER" id="PTHR11289:SF0">
    <property type="entry name" value="BREAST CANCER TYPE 2 SUSCEPTIBILITY PROTEIN"/>
    <property type="match status" value="1"/>
</dbReference>
<evidence type="ECO:0000259" key="3">
    <source>
        <dbReference type="Pfam" id="PF09169"/>
    </source>
</evidence>
<feature type="region of interest" description="Disordered" evidence="1">
    <location>
        <begin position="102"/>
        <end position="122"/>
    </location>
</feature>
<evidence type="ECO:0000313" key="4">
    <source>
        <dbReference type="EMBL" id="KAF6766722.1"/>
    </source>
</evidence>
<keyword evidence="5" id="KW-1185">Reference proteome</keyword>
<feature type="compositionally biased region" description="Polar residues" evidence="1">
    <location>
        <begin position="304"/>
        <end position="323"/>
    </location>
</feature>
<gene>
    <name evidence="4" type="ORF">DFP72DRAFT_29608</name>
</gene>
<name>A0A8H6IL73_9AGAR</name>
<dbReference type="Proteomes" id="UP000521943">
    <property type="component" value="Unassembled WGS sequence"/>
</dbReference>
<dbReference type="GO" id="GO:0006355">
    <property type="term" value="P:regulation of DNA-templated transcription"/>
    <property type="evidence" value="ECO:0007669"/>
    <property type="project" value="TreeGrafter"/>
</dbReference>
<protein>
    <recommendedName>
        <fullName evidence="6">BRCA2 OB1 domain-containing protein</fullName>
    </recommendedName>
</protein>
<accession>A0A8H6IL73</accession>